<keyword evidence="4" id="KW-1003">Cell membrane</keyword>
<feature type="transmembrane region" description="Helical" evidence="8">
    <location>
        <begin position="311"/>
        <end position="335"/>
    </location>
</feature>
<dbReference type="GO" id="GO:0000319">
    <property type="term" value="F:sulfite transmembrane transporter activity"/>
    <property type="evidence" value="ECO:0007669"/>
    <property type="project" value="TreeGrafter"/>
</dbReference>
<comment type="subcellular location">
    <subcellularLocation>
        <location evidence="1">Cell membrane</location>
        <topology evidence="1">Multi-pass membrane protein</topology>
    </subcellularLocation>
</comment>
<dbReference type="PANTHER" id="PTHR31686">
    <property type="match status" value="1"/>
</dbReference>
<dbReference type="Pfam" id="PF03595">
    <property type="entry name" value="SLAC1"/>
    <property type="match status" value="1"/>
</dbReference>
<evidence type="ECO:0000256" key="8">
    <source>
        <dbReference type="SAM" id="Phobius"/>
    </source>
</evidence>
<dbReference type="PANTHER" id="PTHR31686:SF3">
    <property type="entry name" value="ACID TRANSPORT PROTEIN, PUTATIVE (AFU_ORTHOLOGUE AFUA_4G09410)-RELATED"/>
    <property type="match status" value="1"/>
</dbReference>
<keyword evidence="5 8" id="KW-0812">Transmembrane</keyword>
<feature type="transmembrane region" description="Helical" evidence="8">
    <location>
        <begin position="280"/>
        <end position="299"/>
    </location>
</feature>
<feature type="transmembrane region" description="Helical" evidence="8">
    <location>
        <begin position="17"/>
        <end position="35"/>
    </location>
</feature>
<dbReference type="Proteomes" id="UP000327118">
    <property type="component" value="Unassembled WGS sequence"/>
</dbReference>
<feature type="transmembrane region" description="Helical" evidence="8">
    <location>
        <begin position="245"/>
        <end position="268"/>
    </location>
</feature>
<evidence type="ECO:0000256" key="7">
    <source>
        <dbReference type="ARBA" id="ARBA00023136"/>
    </source>
</evidence>
<feature type="transmembrane region" description="Helical" evidence="8">
    <location>
        <begin position="116"/>
        <end position="143"/>
    </location>
</feature>
<keyword evidence="7 8" id="KW-0472">Membrane</keyword>
<dbReference type="OrthoDB" id="1099at2759"/>
<name>A0A5N6Z5C4_9EURO</name>
<protein>
    <submittedName>
        <fullName evidence="9">Voltage-dependent anion channel</fullName>
    </submittedName>
</protein>
<gene>
    <name evidence="9" type="ORF">BDV28DRAFT_157723</name>
</gene>
<evidence type="ECO:0000256" key="2">
    <source>
        <dbReference type="ARBA" id="ARBA00008566"/>
    </source>
</evidence>
<evidence type="ECO:0000313" key="9">
    <source>
        <dbReference type="EMBL" id="KAE8352608.1"/>
    </source>
</evidence>
<dbReference type="GO" id="GO:0005886">
    <property type="term" value="C:plasma membrane"/>
    <property type="evidence" value="ECO:0007669"/>
    <property type="project" value="UniProtKB-SubCell"/>
</dbReference>
<dbReference type="EMBL" id="ML739124">
    <property type="protein sequence ID" value="KAE8352608.1"/>
    <property type="molecule type" value="Genomic_DNA"/>
</dbReference>
<dbReference type="InterPro" id="IPR004695">
    <property type="entry name" value="SLAC1/Mae1/Ssu1/TehA"/>
</dbReference>
<keyword evidence="6 8" id="KW-1133">Transmembrane helix</keyword>
<accession>A0A5N6Z5C4</accession>
<feature type="transmembrane region" description="Helical" evidence="8">
    <location>
        <begin position="182"/>
        <end position="209"/>
    </location>
</feature>
<proteinExistence type="inferred from homology"/>
<reference evidence="10" key="1">
    <citation type="submission" date="2019-04" db="EMBL/GenBank/DDBJ databases">
        <title>Friends and foes A comparative genomics studyof 23 Aspergillus species from section Flavi.</title>
        <authorList>
            <consortium name="DOE Joint Genome Institute"/>
            <person name="Kjaerbolling I."/>
            <person name="Vesth T."/>
            <person name="Frisvad J.C."/>
            <person name="Nybo J.L."/>
            <person name="Theobald S."/>
            <person name="Kildgaard S."/>
            <person name="Isbrandt T."/>
            <person name="Kuo A."/>
            <person name="Sato A."/>
            <person name="Lyhne E.K."/>
            <person name="Kogle M.E."/>
            <person name="Wiebenga A."/>
            <person name="Kun R.S."/>
            <person name="Lubbers R.J."/>
            <person name="Makela M.R."/>
            <person name="Barry K."/>
            <person name="Chovatia M."/>
            <person name="Clum A."/>
            <person name="Daum C."/>
            <person name="Haridas S."/>
            <person name="He G."/>
            <person name="LaButti K."/>
            <person name="Lipzen A."/>
            <person name="Mondo S."/>
            <person name="Riley R."/>
            <person name="Salamov A."/>
            <person name="Simmons B.A."/>
            <person name="Magnuson J.K."/>
            <person name="Henrissat B."/>
            <person name="Mortensen U.H."/>
            <person name="Larsen T.O."/>
            <person name="Devries R.P."/>
            <person name="Grigoriev I.V."/>
            <person name="Machida M."/>
            <person name="Baker S.E."/>
            <person name="Andersen M.R."/>
        </authorList>
    </citation>
    <scope>NUCLEOTIDE SEQUENCE [LARGE SCALE GENOMIC DNA]</scope>
    <source>
        <strain evidence="10">CBS 553.77</strain>
    </source>
</reference>
<evidence type="ECO:0000256" key="4">
    <source>
        <dbReference type="ARBA" id="ARBA00022475"/>
    </source>
</evidence>
<dbReference type="InterPro" id="IPR051629">
    <property type="entry name" value="Sulfite_efflux_TDT"/>
</dbReference>
<feature type="transmembrane region" description="Helical" evidence="8">
    <location>
        <begin position="155"/>
        <end position="176"/>
    </location>
</feature>
<dbReference type="AlphaFoldDB" id="A0A5N6Z5C4"/>
<keyword evidence="3" id="KW-0813">Transport</keyword>
<keyword evidence="10" id="KW-1185">Reference proteome</keyword>
<organism evidence="9 10">
    <name type="scientific">Aspergillus coremiiformis</name>
    <dbReference type="NCBI Taxonomy" id="138285"/>
    <lineage>
        <taxon>Eukaryota</taxon>
        <taxon>Fungi</taxon>
        <taxon>Dikarya</taxon>
        <taxon>Ascomycota</taxon>
        <taxon>Pezizomycotina</taxon>
        <taxon>Eurotiomycetes</taxon>
        <taxon>Eurotiomycetidae</taxon>
        <taxon>Eurotiales</taxon>
        <taxon>Aspergillaceae</taxon>
        <taxon>Aspergillus</taxon>
        <taxon>Aspergillus subgen. Circumdati</taxon>
    </lineage>
</organism>
<feature type="transmembrane region" description="Helical" evidence="8">
    <location>
        <begin position="221"/>
        <end position="239"/>
    </location>
</feature>
<sequence>MAIVDELRRILRELSPLWFSVALGTGMTAMLLHQLPYNASAIRWIAIALFAFNIFLFCFLLVLSVLRFILYPFLLRIVLLHNAQVFSLPLIPMSFATLINLTVWICTPVWGPWVTILAWVLWWIDATLSFVMCSILIFGILWTHDMRSANMTTTWLLPFLAPIVAASSGGLVAEALDQDSQVIPTLITAFVLWSVGFLPAMALIILYAHRLLEYKMPSRQQVMSLVLPVGPFGLGSLGIQSHNGIHGISLLTAIPFWACGLWWLVFAITSAIRARTTFNLEWWSTTFPTGALALATVQIGRDLASDFMKILGMVLSAGSILLWLVCFLGTVRMMVNKSILSSSYMAEIYPHTQGTRRSSV</sequence>
<feature type="transmembrane region" description="Helical" evidence="8">
    <location>
        <begin position="41"/>
        <end position="74"/>
    </location>
</feature>
<evidence type="ECO:0000256" key="5">
    <source>
        <dbReference type="ARBA" id="ARBA00022692"/>
    </source>
</evidence>
<dbReference type="InterPro" id="IPR038665">
    <property type="entry name" value="Voltage-dep_anion_channel_sf"/>
</dbReference>
<dbReference type="Gene3D" id="1.50.10.150">
    <property type="entry name" value="Voltage-dependent anion channel"/>
    <property type="match status" value="1"/>
</dbReference>
<comment type="similarity">
    <text evidence="2">Belongs to the tellurite-resistance/dicarboxylate transporter (TDT) family.</text>
</comment>
<evidence type="ECO:0000256" key="1">
    <source>
        <dbReference type="ARBA" id="ARBA00004651"/>
    </source>
</evidence>
<feature type="transmembrane region" description="Helical" evidence="8">
    <location>
        <begin position="86"/>
        <end position="110"/>
    </location>
</feature>
<evidence type="ECO:0000313" key="10">
    <source>
        <dbReference type="Proteomes" id="UP000327118"/>
    </source>
</evidence>
<evidence type="ECO:0000256" key="6">
    <source>
        <dbReference type="ARBA" id="ARBA00022989"/>
    </source>
</evidence>
<evidence type="ECO:0000256" key="3">
    <source>
        <dbReference type="ARBA" id="ARBA00022448"/>
    </source>
</evidence>